<keyword evidence="5" id="KW-1185">Reference proteome</keyword>
<dbReference type="PANTHER" id="PTHR42736:SF1">
    <property type="entry name" value="PROTEIN-GLUTAMINE GAMMA-GLUTAMYLTRANSFERASE"/>
    <property type="match status" value="1"/>
</dbReference>
<evidence type="ECO:0000259" key="3">
    <source>
        <dbReference type="SMART" id="SM00460"/>
    </source>
</evidence>
<feature type="compositionally biased region" description="Basic and acidic residues" evidence="1">
    <location>
        <begin position="584"/>
        <end position="593"/>
    </location>
</feature>
<protein>
    <submittedName>
        <fullName evidence="4">DUF4129 domain-containing protein</fullName>
    </submittedName>
</protein>
<proteinExistence type="predicted"/>
<feature type="transmembrane region" description="Helical" evidence="2">
    <location>
        <begin position="69"/>
        <end position="90"/>
    </location>
</feature>
<dbReference type="AlphaFoldDB" id="A0A974NJ61"/>
<dbReference type="SMART" id="SM00460">
    <property type="entry name" value="TGc"/>
    <property type="match status" value="1"/>
</dbReference>
<evidence type="ECO:0000256" key="2">
    <source>
        <dbReference type="SAM" id="Phobius"/>
    </source>
</evidence>
<reference evidence="4 5" key="1">
    <citation type="submission" date="2021-01" db="EMBL/GenBank/DDBJ databases">
        <title>FDA dAtabase for Regulatory Grade micrObial Sequences (FDA-ARGOS): Supporting development and validation of Infectious Disease Dx tests.</title>
        <authorList>
            <person name="Nelson B."/>
            <person name="Plummer A."/>
            <person name="Tallon L."/>
            <person name="Sadzewicz L."/>
            <person name="Zhao X."/>
            <person name="Boylan J."/>
            <person name="Ott S."/>
            <person name="Bowen H."/>
            <person name="Vavikolanu K."/>
            <person name="Mehta A."/>
            <person name="Aluvathingal J."/>
            <person name="Nadendla S."/>
            <person name="Myers T."/>
            <person name="Yan Y."/>
            <person name="Sichtig H."/>
        </authorList>
    </citation>
    <scope>NUCLEOTIDE SEQUENCE [LARGE SCALE GENOMIC DNA]</scope>
    <source>
        <strain evidence="4 5">FDAARGOS_1161</strain>
    </source>
</reference>
<feature type="transmembrane region" description="Helical" evidence="2">
    <location>
        <begin position="167"/>
        <end position="187"/>
    </location>
</feature>
<dbReference type="InterPro" id="IPR038765">
    <property type="entry name" value="Papain-like_cys_pep_sf"/>
</dbReference>
<accession>A0A974NJ61</accession>
<name>A0A974NJ61_PERPY</name>
<feature type="compositionally biased region" description="Polar residues" evidence="1">
    <location>
        <begin position="568"/>
        <end position="579"/>
    </location>
</feature>
<dbReference type="KEGG" id="ppsr:I6J18_12370"/>
<evidence type="ECO:0000313" key="4">
    <source>
        <dbReference type="EMBL" id="QQS98552.1"/>
    </source>
</evidence>
<evidence type="ECO:0000313" key="5">
    <source>
        <dbReference type="Proteomes" id="UP000595254"/>
    </source>
</evidence>
<keyword evidence="2" id="KW-0812">Transmembrane</keyword>
<dbReference type="Pfam" id="PF13559">
    <property type="entry name" value="DUF4129"/>
    <property type="match status" value="1"/>
</dbReference>
<feature type="transmembrane region" description="Helical" evidence="2">
    <location>
        <begin position="199"/>
        <end position="220"/>
    </location>
</feature>
<organism evidence="4 5">
    <name type="scientific">Peribacillus psychrosaccharolyticus</name>
    <name type="common">Bacillus psychrosaccharolyticus</name>
    <dbReference type="NCBI Taxonomy" id="1407"/>
    <lineage>
        <taxon>Bacteria</taxon>
        <taxon>Bacillati</taxon>
        <taxon>Bacillota</taxon>
        <taxon>Bacilli</taxon>
        <taxon>Bacillales</taxon>
        <taxon>Bacillaceae</taxon>
        <taxon>Peribacillus</taxon>
    </lineage>
</organism>
<feature type="domain" description="Transglutaminase-like" evidence="3">
    <location>
        <begin position="482"/>
        <end position="555"/>
    </location>
</feature>
<feature type="transmembrane region" description="Helical" evidence="2">
    <location>
        <begin position="118"/>
        <end position="135"/>
    </location>
</feature>
<feature type="region of interest" description="Disordered" evidence="1">
    <location>
        <begin position="568"/>
        <end position="613"/>
    </location>
</feature>
<gene>
    <name evidence="4" type="ORF">I6J18_12370</name>
</gene>
<evidence type="ECO:0000256" key="1">
    <source>
        <dbReference type="SAM" id="MobiDB-lite"/>
    </source>
</evidence>
<feature type="transmembrane region" description="Helical" evidence="2">
    <location>
        <begin position="616"/>
        <end position="636"/>
    </location>
</feature>
<feature type="transmembrane region" description="Helical" evidence="2">
    <location>
        <begin position="39"/>
        <end position="57"/>
    </location>
</feature>
<dbReference type="Gene3D" id="3.10.620.30">
    <property type="match status" value="1"/>
</dbReference>
<feature type="transmembrane region" description="Helical" evidence="2">
    <location>
        <begin position="7"/>
        <end position="27"/>
    </location>
</feature>
<dbReference type="InterPro" id="IPR002931">
    <property type="entry name" value="Transglutaminase-like"/>
</dbReference>
<keyword evidence="2" id="KW-0472">Membrane</keyword>
<dbReference type="EMBL" id="CP068053">
    <property type="protein sequence ID" value="QQS98552.1"/>
    <property type="molecule type" value="Genomic_DNA"/>
</dbReference>
<dbReference type="Proteomes" id="UP000595254">
    <property type="component" value="Chromosome"/>
</dbReference>
<keyword evidence="2" id="KW-1133">Transmembrane helix</keyword>
<dbReference type="PANTHER" id="PTHR42736">
    <property type="entry name" value="PROTEIN-GLUTAMINE GAMMA-GLUTAMYLTRANSFERASE"/>
    <property type="match status" value="1"/>
</dbReference>
<dbReference type="InterPro" id="IPR025403">
    <property type="entry name" value="TgpA-like_C"/>
</dbReference>
<feature type="transmembrane region" description="Helical" evidence="2">
    <location>
        <begin position="142"/>
        <end position="161"/>
    </location>
</feature>
<sequence>MMQKKTLNTSIRCLLYFFGMLLVWEWVRPVGQLTNTGNLSVFLVFVIFSLLLHYLQLNWLGRFAFLSGYTILSLQYLYYDVSLFNVIWIWDMIEEFKNNLRSIFAGEWLNLSNPFRSLLFFILIWLVTYLIHYWITVKKKIFLFFLSTVTYLSFLDTFTIYDADQAIIRTIIIGFIFLGLLAFFRLLDREGLEISAVNLGNWVLPLGLMLVLSTLFGFAAPKLDPQWPDPVPFFKTQSGKEGSGGNGKNGINQMGYSENDDRLGGSIEGNDTVIFSHNAKDNPYWKVENKDIYTGKGWKDTAYFEMSEFTDNQDISAQMLPKDTSNIKLDEYSVDITVKKTYNHVVLPEPSYLKKIDTKDESSFRFDELTEKLHSWSADGVDKVKLNQYTLDYLVPSYDLDSLKKVTDEQLYEEVPMWSEYTQLPEIPERVRELAYEITAEKTNWYDKVKAIENYFDRPEFVYDKTDIPYPEGSQDYVDQFLFETQRGYCDNFSSAMIVLLRVNGIPSRWAKGYTTGVTSTYKGNQVKKVTNNNAHSWVEVYFPGTGWISFEPTKGFSNSASFYDSSVDSTSTSQNDMPDQNADELKKPDAAEGKTPAKNLDEPASSGSSSTDSNWSWITFTIVGIGLGLIGFYVYKSRRKWLPWIYIRRYKQMKNHAVFSKAYLTLLTQLQRAGIKRPEGQTLREYAVSVDSRYGVNEAHMQKLTKEYERIIYRGDTEKESLKKNFELWEKLIKKTTT</sequence>
<dbReference type="SUPFAM" id="SSF54001">
    <property type="entry name" value="Cysteine proteinases"/>
    <property type="match status" value="1"/>
</dbReference>
<dbReference type="Pfam" id="PF01841">
    <property type="entry name" value="Transglut_core"/>
    <property type="match status" value="1"/>
</dbReference>
<dbReference type="RefSeq" id="WP_051387237.1">
    <property type="nucleotide sequence ID" value="NZ_CP068053.1"/>
</dbReference>
<dbReference type="InterPro" id="IPR052901">
    <property type="entry name" value="Bact_TGase-like"/>
</dbReference>